<dbReference type="VEuPathDB" id="VectorBase:LDEU008005"/>
<dbReference type="PANTHER" id="PTHR11362">
    <property type="entry name" value="PHOSPHATIDYLETHANOLAMINE-BINDING PROTEIN"/>
    <property type="match status" value="1"/>
</dbReference>
<dbReference type="CDD" id="cd00866">
    <property type="entry name" value="PEBP_euk"/>
    <property type="match status" value="1"/>
</dbReference>
<dbReference type="Pfam" id="PF01161">
    <property type="entry name" value="PBP"/>
    <property type="match status" value="1"/>
</dbReference>
<evidence type="ECO:0000313" key="2">
    <source>
        <dbReference type="EMBL" id="RWS24036.1"/>
    </source>
</evidence>
<evidence type="ECO:0000256" key="1">
    <source>
        <dbReference type="ARBA" id="ARBA00007091"/>
    </source>
</evidence>
<dbReference type="InterPro" id="IPR008914">
    <property type="entry name" value="PEBP"/>
</dbReference>
<keyword evidence="3" id="KW-1185">Reference proteome</keyword>
<dbReference type="InterPro" id="IPR001858">
    <property type="entry name" value="Phosphatidylethanolamine-bd_CS"/>
</dbReference>
<comment type="caution">
    <text evidence="2">The sequence shown here is derived from an EMBL/GenBank/DDBJ whole genome shotgun (WGS) entry which is preliminary data.</text>
</comment>
<sequence>MGLQNLETDGVVPDVIDKVPGKILKVKYSSGAIVNFGNELTPNDTNVNPTTLKWPKKYGNLYTLVMVDPDAPSRQNPTHAEYLHWLVINIQGKSRDEVANYVGPAPPQGTGLHRYVLLIFIQNTRLEIDEEDQEAIEKRANCLFDHRNFHIDSKFLSEI</sequence>
<name>A0A443S8Y9_9ACAR</name>
<dbReference type="OrthoDB" id="6497972at2759"/>
<proteinExistence type="inferred from homology"/>
<dbReference type="PANTHER" id="PTHR11362:SF82">
    <property type="entry name" value="PHOSPHATIDYLETHANOLAMINE-BINDING PROTEIN 4"/>
    <property type="match status" value="1"/>
</dbReference>
<accession>A0A443S8Y9</accession>
<comment type="similarity">
    <text evidence="1">Belongs to the phosphatidylethanolamine-binding protein family.</text>
</comment>
<dbReference type="EMBL" id="NCKV01005498">
    <property type="protein sequence ID" value="RWS24036.1"/>
    <property type="molecule type" value="Genomic_DNA"/>
</dbReference>
<reference evidence="2 3" key="1">
    <citation type="journal article" date="2018" name="Gigascience">
        <title>Genomes of trombidid mites reveal novel predicted allergens and laterally-transferred genes associated with secondary metabolism.</title>
        <authorList>
            <person name="Dong X."/>
            <person name="Chaisiri K."/>
            <person name="Xia D."/>
            <person name="Armstrong S.D."/>
            <person name="Fang Y."/>
            <person name="Donnelly M.J."/>
            <person name="Kadowaki T."/>
            <person name="McGarry J.W."/>
            <person name="Darby A.C."/>
            <person name="Makepeace B.L."/>
        </authorList>
    </citation>
    <scope>NUCLEOTIDE SEQUENCE [LARGE SCALE GENOMIC DNA]</scope>
    <source>
        <strain evidence="2">UoL-UT</strain>
    </source>
</reference>
<dbReference type="PROSITE" id="PS01220">
    <property type="entry name" value="PBP"/>
    <property type="match status" value="1"/>
</dbReference>
<organism evidence="2 3">
    <name type="scientific">Leptotrombidium deliense</name>
    <dbReference type="NCBI Taxonomy" id="299467"/>
    <lineage>
        <taxon>Eukaryota</taxon>
        <taxon>Metazoa</taxon>
        <taxon>Ecdysozoa</taxon>
        <taxon>Arthropoda</taxon>
        <taxon>Chelicerata</taxon>
        <taxon>Arachnida</taxon>
        <taxon>Acari</taxon>
        <taxon>Acariformes</taxon>
        <taxon>Trombidiformes</taxon>
        <taxon>Prostigmata</taxon>
        <taxon>Anystina</taxon>
        <taxon>Parasitengona</taxon>
        <taxon>Trombiculoidea</taxon>
        <taxon>Trombiculidae</taxon>
        <taxon>Leptotrombidium</taxon>
    </lineage>
</organism>
<dbReference type="AlphaFoldDB" id="A0A443S8Y9"/>
<dbReference type="InterPro" id="IPR036610">
    <property type="entry name" value="PEBP-like_sf"/>
</dbReference>
<protein>
    <submittedName>
        <fullName evidence="2">Protein D3-like protein</fullName>
    </submittedName>
</protein>
<dbReference type="Gene3D" id="3.90.280.10">
    <property type="entry name" value="PEBP-like"/>
    <property type="match status" value="1"/>
</dbReference>
<dbReference type="STRING" id="299467.A0A443S8Y9"/>
<gene>
    <name evidence="2" type="ORF">B4U80_10647</name>
</gene>
<dbReference type="InterPro" id="IPR035810">
    <property type="entry name" value="PEBP_euk"/>
</dbReference>
<evidence type="ECO:0000313" key="3">
    <source>
        <dbReference type="Proteomes" id="UP000288716"/>
    </source>
</evidence>
<dbReference type="Proteomes" id="UP000288716">
    <property type="component" value="Unassembled WGS sequence"/>
</dbReference>
<dbReference type="SUPFAM" id="SSF49777">
    <property type="entry name" value="PEBP-like"/>
    <property type="match status" value="1"/>
</dbReference>